<protein>
    <submittedName>
        <fullName evidence="4">Uncharacterized protein</fullName>
    </submittedName>
</protein>
<dbReference type="SMART" id="SM00175">
    <property type="entry name" value="RAB"/>
    <property type="match status" value="1"/>
</dbReference>
<keyword evidence="3" id="KW-0342">GTP-binding</keyword>
<dbReference type="AlphaFoldDB" id="A0A6B2LL49"/>
<comment type="similarity">
    <text evidence="1">Belongs to the small GTPase superfamily. Rab family.</text>
</comment>
<dbReference type="InterPro" id="IPR005225">
    <property type="entry name" value="Small_GTP-bd"/>
</dbReference>
<name>A0A6B2LL49_9EUKA</name>
<dbReference type="PRINTS" id="PR00449">
    <property type="entry name" value="RASTRNSFRMNG"/>
</dbReference>
<evidence type="ECO:0000313" key="4">
    <source>
        <dbReference type="EMBL" id="NDV37537.1"/>
    </source>
</evidence>
<sequence length="158" mass="18157">MVDYDPTIEDSFRKRVTIDGETGLLDIMDTACCLSNQEDYSPQRDHYMRTCEGVLLIYSITSLASFEEIKNWREHILRLRDTTTFPMVLCGNKSDLAPSRQITPSEGTTLAQTWHLPFFETSALSRTNVEESFYTLVREIKKSREPPARRQKGGCLLL</sequence>
<dbReference type="GO" id="GO:0007165">
    <property type="term" value="P:signal transduction"/>
    <property type="evidence" value="ECO:0007669"/>
    <property type="project" value="InterPro"/>
</dbReference>
<evidence type="ECO:0000256" key="3">
    <source>
        <dbReference type="ARBA" id="ARBA00023134"/>
    </source>
</evidence>
<dbReference type="InterPro" id="IPR027417">
    <property type="entry name" value="P-loop_NTPase"/>
</dbReference>
<dbReference type="FunFam" id="3.40.50.300:FF:001447">
    <property type="entry name" value="Ras-related protein Rab-1B"/>
    <property type="match status" value="1"/>
</dbReference>
<dbReference type="SMART" id="SM00174">
    <property type="entry name" value="RHO"/>
    <property type="match status" value="1"/>
</dbReference>
<dbReference type="GO" id="GO:0016020">
    <property type="term" value="C:membrane"/>
    <property type="evidence" value="ECO:0007669"/>
    <property type="project" value="InterPro"/>
</dbReference>
<dbReference type="SUPFAM" id="SSF52540">
    <property type="entry name" value="P-loop containing nucleoside triphosphate hydrolases"/>
    <property type="match status" value="1"/>
</dbReference>
<dbReference type="CDD" id="cd00876">
    <property type="entry name" value="Ras"/>
    <property type="match status" value="1"/>
</dbReference>
<dbReference type="GO" id="GO:0003924">
    <property type="term" value="F:GTPase activity"/>
    <property type="evidence" value="ECO:0007669"/>
    <property type="project" value="InterPro"/>
</dbReference>
<dbReference type="EMBL" id="GIBP01008568">
    <property type="protein sequence ID" value="NDV37537.1"/>
    <property type="molecule type" value="Transcribed_RNA"/>
</dbReference>
<dbReference type="InterPro" id="IPR001806">
    <property type="entry name" value="Small_GTPase"/>
</dbReference>
<organism evidence="4">
    <name type="scientific">Arcella intermedia</name>
    <dbReference type="NCBI Taxonomy" id="1963864"/>
    <lineage>
        <taxon>Eukaryota</taxon>
        <taxon>Amoebozoa</taxon>
        <taxon>Tubulinea</taxon>
        <taxon>Elardia</taxon>
        <taxon>Arcellinida</taxon>
        <taxon>Sphaerothecina</taxon>
        <taxon>Arcellidae</taxon>
        <taxon>Arcella</taxon>
    </lineage>
</organism>
<dbReference type="InterPro" id="IPR020849">
    <property type="entry name" value="Small_GTPase_Ras-type"/>
</dbReference>
<keyword evidence="2" id="KW-0547">Nucleotide-binding</keyword>
<dbReference type="SMART" id="SM00173">
    <property type="entry name" value="RAS"/>
    <property type="match status" value="1"/>
</dbReference>
<evidence type="ECO:0000256" key="1">
    <source>
        <dbReference type="ARBA" id="ARBA00006270"/>
    </source>
</evidence>
<dbReference type="PROSITE" id="PS51419">
    <property type="entry name" value="RAB"/>
    <property type="match status" value="1"/>
</dbReference>
<proteinExistence type="inferred from homology"/>
<dbReference type="GO" id="GO:0005525">
    <property type="term" value="F:GTP binding"/>
    <property type="evidence" value="ECO:0007669"/>
    <property type="project" value="UniProtKB-KW"/>
</dbReference>
<dbReference type="PROSITE" id="PS51421">
    <property type="entry name" value="RAS"/>
    <property type="match status" value="1"/>
</dbReference>
<reference evidence="4" key="1">
    <citation type="journal article" date="2020" name="J. Eukaryot. Microbiol.">
        <title>De novo Sequencing, Assembly and Annotation of the Transcriptome for the Free-Living Testate Amoeba Arcella intermedia.</title>
        <authorList>
            <person name="Ribeiro G.M."/>
            <person name="Porfirio-Sousa A.L."/>
            <person name="Maurer-Alcala X.X."/>
            <person name="Katz L.A."/>
            <person name="Lahr D.J.G."/>
        </authorList>
    </citation>
    <scope>NUCLEOTIDE SEQUENCE</scope>
</reference>
<dbReference type="Pfam" id="PF00071">
    <property type="entry name" value="Ras"/>
    <property type="match status" value="1"/>
</dbReference>
<accession>A0A6B2LL49</accession>
<dbReference type="NCBIfam" id="TIGR00231">
    <property type="entry name" value="small_GTP"/>
    <property type="match status" value="1"/>
</dbReference>
<dbReference type="PANTHER" id="PTHR24070">
    <property type="entry name" value="RAS, DI-RAS, AND RHEB FAMILY MEMBERS OF SMALL GTPASE SUPERFAMILY"/>
    <property type="match status" value="1"/>
</dbReference>
<evidence type="ECO:0000256" key="2">
    <source>
        <dbReference type="ARBA" id="ARBA00022741"/>
    </source>
</evidence>
<dbReference type="Gene3D" id="3.40.50.300">
    <property type="entry name" value="P-loop containing nucleotide triphosphate hydrolases"/>
    <property type="match status" value="1"/>
</dbReference>